<evidence type="ECO:0000256" key="7">
    <source>
        <dbReference type="SAM" id="MobiDB-lite"/>
    </source>
</evidence>
<feature type="compositionally biased region" description="Low complexity" evidence="7">
    <location>
        <begin position="269"/>
        <end position="280"/>
    </location>
</feature>
<feature type="domain" description="Homeobox" evidence="8">
    <location>
        <begin position="111"/>
        <end position="169"/>
    </location>
</feature>
<dbReference type="InterPro" id="IPR009057">
    <property type="entry name" value="Homeodomain-like_sf"/>
</dbReference>
<dbReference type="GO" id="GO:0000981">
    <property type="term" value="F:DNA-binding transcription factor activity, RNA polymerase II-specific"/>
    <property type="evidence" value="ECO:0007669"/>
    <property type="project" value="InterPro"/>
</dbReference>
<organism evidence="9 10">
    <name type="scientific">Steinernema carpocapsae</name>
    <name type="common">Entomopathogenic nematode</name>
    <dbReference type="NCBI Taxonomy" id="34508"/>
    <lineage>
        <taxon>Eukaryota</taxon>
        <taxon>Metazoa</taxon>
        <taxon>Ecdysozoa</taxon>
        <taxon>Nematoda</taxon>
        <taxon>Chromadorea</taxon>
        <taxon>Rhabditida</taxon>
        <taxon>Tylenchina</taxon>
        <taxon>Panagrolaimomorpha</taxon>
        <taxon>Strongyloidoidea</taxon>
        <taxon>Steinernematidae</taxon>
        <taxon>Steinernema</taxon>
    </lineage>
</organism>
<dbReference type="PANTHER" id="PTHR11211">
    <property type="entry name" value="IROQUOIS-CLASS HOMEODOMAIN PROTEIN IRX"/>
    <property type="match status" value="1"/>
</dbReference>
<feature type="compositionally biased region" description="Low complexity" evidence="7">
    <location>
        <begin position="392"/>
        <end position="403"/>
    </location>
</feature>
<evidence type="ECO:0000256" key="5">
    <source>
        <dbReference type="ARBA" id="ARBA00023242"/>
    </source>
</evidence>
<feature type="compositionally biased region" description="Polar residues" evidence="7">
    <location>
        <begin position="370"/>
        <end position="387"/>
    </location>
</feature>
<dbReference type="AlphaFoldDB" id="A0A4V6XWJ5"/>
<dbReference type="STRING" id="34508.A0A4V6XWJ5"/>
<evidence type="ECO:0000256" key="3">
    <source>
        <dbReference type="ARBA" id="ARBA00023125"/>
    </source>
</evidence>
<keyword evidence="5 6" id="KW-0539">Nucleus</keyword>
<feature type="compositionally biased region" description="Polar residues" evidence="7">
    <location>
        <begin position="227"/>
        <end position="244"/>
    </location>
</feature>
<dbReference type="CDD" id="cd00086">
    <property type="entry name" value="homeodomain"/>
    <property type="match status" value="1"/>
</dbReference>
<evidence type="ECO:0000259" key="8">
    <source>
        <dbReference type="PROSITE" id="PS50071"/>
    </source>
</evidence>
<dbReference type="PANTHER" id="PTHR11211:SF40">
    <property type="entry name" value="MIRROR, ISOFORM C"/>
    <property type="match status" value="1"/>
</dbReference>
<dbReference type="SUPFAM" id="SSF46689">
    <property type="entry name" value="Homeodomain-like"/>
    <property type="match status" value="1"/>
</dbReference>
<evidence type="ECO:0000256" key="6">
    <source>
        <dbReference type="PROSITE-ProRule" id="PRU00108"/>
    </source>
</evidence>
<evidence type="ECO:0000313" key="10">
    <source>
        <dbReference type="Proteomes" id="UP000298663"/>
    </source>
</evidence>
<dbReference type="InterPro" id="IPR017970">
    <property type="entry name" value="Homeobox_CS"/>
</dbReference>
<proteinExistence type="inferred from homology"/>
<comment type="subcellular location">
    <subcellularLocation>
        <location evidence="1 6">Nucleus</location>
    </subcellularLocation>
</comment>
<dbReference type="SMART" id="SM00389">
    <property type="entry name" value="HOX"/>
    <property type="match status" value="1"/>
</dbReference>
<dbReference type="OrthoDB" id="5399138at2759"/>
<evidence type="ECO:0000256" key="1">
    <source>
        <dbReference type="ARBA" id="ARBA00004123"/>
    </source>
</evidence>
<name>A0A4V6XWJ5_STECR</name>
<dbReference type="GO" id="GO:0005634">
    <property type="term" value="C:nucleus"/>
    <property type="evidence" value="ECO:0007669"/>
    <property type="project" value="UniProtKB-SubCell"/>
</dbReference>
<protein>
    <recommendedName>
        <fullName evidence="8">Homeobox domain-containing protein</fullName>
    </recommendedName>
</protein>
<feature type="region of interest" description="Disordered" evidence="7">
    <location>
        <begin position="260"/>
        <end position="289"/>
    </location>
</feature>
<dbReference type="InterPro" id="IPR008422">
    <property type="entry name" value="KN_HD"/>
</dbReference>
<dbReference type="GO" id="GO:0000978">
    <property type="term" value="F:RNA polymerase II cis-regulatory region sequence-specific DNA binding"/>
    <property type="evidence" value="ECO:0007669"/>
    <property type="project" value="TreeGrafter"/>
</dbReference>
<dbReference type="GO" id="GO:0030182">
    <property type="term" value="P:neuron differentiation"/>
    <property type="evidence" value="ECO:0007669"/>
    <property type="project" value="TreeGrafter"/>
</dbReference>
<reference evidence="9 10" key="2">
    <citation type="journal article" date="2019" name="G3 (Bethesda)">
        <title>Hybrid Assembly of the Genome of the Entomopathogenic Nematode Steinernema carpocapsae Identifies the X-Chromosome.</title>
        <authorList>
            <person name="Serra L."/>
            <person name="Macchietto M."/>
            <person name="Macias-Munoz A."/>
            <person name="McGill C.J."/>
            <person name="Rodriguez I.M."/>
            <person name="Rodriguez B."/>
            <person name="Murad R."/>
            <person name="Mortazavi A."/>
        </authorList>
    </citation>
    <scope>NUCLEOTIDE SEQUENCE [LARGE SCALE GENOMIC DNA]</scope>
    <source>
        <strain evidence="9 10">ALL</strain>
    </source>
</reference>
<dbReference type="GO" id="GO:0048468">
    <property type="term" value="P:cell development"/>
    <property type="evidence" value="ECO:0007669"/>
    <property type="project" value="TreeGrafter"/>
</dbReference>
<comment type="caution">
    <text evidence="9">The sequence shown here is derived from an EMBL/GenBank/DDBJ whole genome shotgun (WGS) entry which is preliminary data.</text>
</comment>
<dbReference type="EMBL" id="AZBU02000002">
    <property type="protein sequence ID" value="TKR92465.1"/>
    <property type="molecule type" value="Genomic_DNA"/>
</dbReference>
<evidence type="ECO:0000256" key="4">
    <source>
        <dbReference type="ARBA" id="ARBA00023155"/>
    </source>
</evidence>
<keyword evidence="4 6" id="KW-0371">Homeobox</keyword>
<feature type="region of interest" description="Disordered" evidence="7">
    <location>
        <begin position="370"/>
        <end position="426"/>
    </location>
</feature>
<dbReference type="Gene3D" id="1.10.10.60">
    <property type="entry name" value="Homeodomain-like"/>
    <property type="match status" value="1"/>
</dbReference>
<dbReference type="Pfam" id="PF05920">
    <property type="entry name" value="Homeobox_KN"/>
    <property type="match status" value="1"/>
</dbReference>
<feature type="compositionally biased region" description="Polar residues" evidence="7">
    <location>
        <begin position="404"/>
        <end position="413"/>
    </location>
</feature>
<evidence type="ECO:0000313" key="9">
    <source>
        <dbReference type="EMBL" id="TKR92465.1"/>
    </source>
</evidence>
<dbReference type="InterPro" id="IPR001356">
    <property type="entry name" value="HD"/>
</dbReference>
<dbReference type="Proteomes" id="UP000298663">
    <property type="component" value="Unassembled WGS sequence"/>
</dbReference>
<keyword evidence="3 6" id="KW-0238">DNA-binding</keyword>
<feature type="compositionally biased region" description="Polar residues" evidence="7">
    <location>
        <begin position="203"/>
        <end position="220"/>
    </location>
</feature>
<sequence length="426" mass="45779">MNNDPIRLLQNGPLFAGAPGFPGFPAGPAVPTTSAANSLLPPSQPDLQAFRAMAAQAGLQFPAMYPGLQGIADIKPDLMQANHAIGPIPTIPFFLGGDMGFHPYPIGIDGRRKNATRETTAPLKHWLNEHRKNPYPTKADKYMLARITGMSLTQVSTWFANARRRLKKENKMTWSPRNRTGEDDDEDIDPADRPSSSISFSSDVQIKNDGSSLDESLTSGSDEKNLSTETESTTPRKNTASSGGSKIWSIADTINDAAENEKSETAEVPSTSTPTGSPTPLASKAQEASAVFPPSMQPPVSFPFPFNPAMWQQQTMATMALMSRMNPAAASMPFPNGGMRPDILALMAQQQQRVGVPNLFLNNLLVTPTSASSPMSLSVPPASTTPNESERQSVSPKSSPQSVHNASKNSSRVPSPLKQEDHDVES</sequence>
<feature type="region of interest" description="Disordered" evidence="7">
    <location>
        <begin position="170"/>
        <end position="248"/>
    </location>
</feature>
<dbReference type="FunFam" id="1.10.10.60:FF:000003">
    <property type="entry name" value="Iroquois-class homeobox protein IRX"/>
    <property type="match status" value="1"/>
</dbReference>
<feature type="DNA-binding region" description="Homeobox" evidence="6">
    <location>
        <begin position="113"/>
        <end position="170"/>
    </location>
</feature>
<gene>
    <name evidence="9" type="ORF">L596_007112</name>
</gene>
<evidence type="ECO:0000256" key="2">
    <source>
        <dbReference type="ARBA" id="ARBA00008446"/>
    </source>
</evidence>
<comment type="similarity">
    <text evidence="2">Belongs to the TALE/IRO homeobox family.</text>
</comment>
<keyword evidence="10" id="KW-1185">Reference proteome</keyword>
<dbReference type="PROSITE" id="PS00027">
    <property type="entry name" value="HOMEOBOX_1"/>
    <property type="match status" value="1"/>
</dbReference>
<accession>A0A4V6XWJ5</accession>
<dbReference type="PROSITE" id="PS50071">
    <property type="entry name" value="HOMEOBOX_2"/>
    <property type="match status" value="1"/>
</dbReference>
<reference evidence="9 10" key="1">
    <citation type="journal article" date="2015" name="Genome Biol.">
        <title>Comparative genomics of Steinernema reveals deeply conserved gene regulatory networks.</title>
        <authorList>
            <person name="Dillman A.R."/>
            <person name="Macchietto M."/>
            <person name="Porter C.F."/>
            <person name="Rogers A."/>
            <person name="Williams B."/>
            <person name="Antoshechkin I."/>
            <person name="Lee M.M."/>
            <person name="Goodwin Z."/>
            <person name="Lu X."/>
            <person name="Lewis E.E."/>
            <person name="Goodrich-Blair H."/>
            <person name="Stock S.P."/>
            <person name="Adams B.J."/>
            <person name="Sternberg P.W."/>
            <person name="Mortazavi A."/>
        </authorList>
    </citation>
    <scope>NUCLEOTIDE SEQUENCE [LARGE SCALE GENOMIC DNA]</scope>
    <source>
        <strain evidence="9 10">ALL</strain>
    </source>
</reference>